<sequence length="124" mass="12900">MTSSGEVPDDAPVRPRPDRTPDDAATDGALPSPVGDPRDAWLRKDGDELRYGGRLDVPAGPEGDIPVGAEVEDRAGRTWAVEGDAHPIGESGVVLEPEPDPSTPADRRLGVTTPEPDADPSSGT</sequence>
<organism evidence="2 3">
    <name type="scientific">Actinomycetospora endophytica</name>
    <dbReference type="NCBI Taxonomy" id="2291215"/>
    <lineage>
        <taxon>Bacteria</taxon>
        <taxon>Bacillati</taxon>
        <taxon>Actinomycetota</taxon>
        <taxon>Actinomycetes</taxon>
        <taxon>Pseudonocardiales</taxon>
        <taxon>Pseudonocardiaceae</taxon>
        <taxon>Actinomycetospora</taxon>
    </lineage>
</organism>
<keyword evidence="3" id="KW-1185">Reference proteome</keyword>
<reference evidence="2 3" key="1">
    <citation type="submission" date="2021-11" db="EMBL/GenBank/DDBJ databases">
        <title>Draft genome sequence of Actinomycetospora sp. SF1 isolated from the rhizosphere soil.</title>
        <authorList>
            <person name="Duangmal K."/>
            <person name="Chantavorakit T."/>
        </authorList>
    </citation>
    <scope>NUCLEOTIDE SEQUENCE [LARGE SCALE GENOMIC DNA]</scope>
    <source>
        <strain evidence="2 3">TBRC 5722</strain>
    </source>
</reference>
<accession>A0ABS8PC39</accession>
<proteinExistence type="predicted"/>
<protein>
    <recommendedName>
        <fullName evidence="4">DUF5709 domain-containing protein</fullName>
    </recommendedName>
</protein>
<feature type="compositionally biased region" description="Basic and acidic residues" evidence="1">
    <location>
        <begin position="36"/>
        <end position="45"/>
    </location>
</feature>
<feature type="region of interest" description="Disordered" evidence="1">
    <location>
        <begin position="1"/>
        <end position="45"/>
    </location>
</feature>
<name>A0ABS8PC39_9PSEU</name>
<evidence type="ECO:0008006" key="4">
    <source>
        <dbReference type="Google" id="ProtNLM"/>
    </source>
</evidence>
<evidence type="ECO:0000313" key="2">
    <source>
        <dbReference type="EMBL" id="MCD2194544.1"/>
    </source>
</evidence>
<dbReference type="Proteomes" id="UP001199469">
    <property type="component" value="Unassembled WGS sequence"/>
</dbReference>
<evidence type="ECO:0000313" key="3">
    <source>
        <dbReference type="Proteomes" id="UP001199469"/>
    </source>
</evidence>
<dbReference type="RefSeq" id="WP_230734602.1">
    <property type="nucleotide sequence ID" value="NZ_JAJNDB010000002.1"/>
</dbReference>
<dbReference type="EMBL" id="JAJNDB010000002">
    <property type="protein sequence ID" value="MCD2194544.1"/>
    <property type="molecule type" value="Genomic_DNA"/>
</dbReference>
<feature type="compositionally biased region" description="Basic and acidic residues" evidence="1">
    <location>
        <begin position="11"/>
        <end position="22"/>
    </location>
</feature>
<feature type="region of interest" description="Disordered" evidence="1">
    <location>
        <begin position="83"/>
        <end position="124"/>
    </location>
</feature>
<comment type="caution">
    <text evidence="2">The sequence shown here is derived from an EMBL/GenBank/DDBJ whole genome shotgun (WGS) entry which is preliminary data.</text>
</comment>
<gene>
    <name evidence="2" type="ORF">LQ327_14315</name>
</gene>
<evidence type="ECO:0000256" key="1">
    <source>
        <dbReference type="SAM" id="MobiDB-lite"/>
    </source>
</evidence>